<evidence type="ECO:0000256" key="3">
    <source>
        <dbReference type="ARBA" id="ARBA00022771"/>
    </source>
</evidence>
<dbReference type="GO" id="GO:0008270">
    <property type="term" value="F:zinc ion binding"/>
    <property type="evidence" value="ECO:0007669"/>
    <property type="project" value="UniProtKB-KW"/>
</dbReference>
<dbReference type="SMART" id="SM00064">
    <property type="entry name" value="FYVE"/>
    <property type="match status" value="1"/>
</dbReference>
<evidence type="ECO:0000259" key="7">
    <source>
        <dbReference type="PROSITE" id="PS50178"/>
    </source>
</evidence>
<dbReference type="EMBL" id="MG702357">
    <property type="protein sequence ID" value="AVV26981.1"/>
    <property type="molecule type" value="mRNA"/>
</dbReference>
<keyword evidence="2" id="KW-0547">Nucleotide-binding</keyword>
<name>A0A2R4IKU8_9EUGL</name>
<dbReference type="PROSITE" id="PS50178">
    <property type="entry name" value="ZF_FYVE"/>
    <property type="match status" value="1"/>
</dbReference>
<keyword evidence="3 6" id="KW-0863">Zinc-finger</keyword>
<dbReference type="PRINTS" id="PR00449">
    <property type="entry name" value="RASTRNSFRMNG"/>
</dbReference>
<evidence type="ECO:0000313" key="8">
    <source>
        <dbReference type="EMBL" id="AVV26981.1"/>
    </source>
</evidence>
<dbReference type="InterPro" id="IPR011011">
    <property type="entry name" value="Znf_FYVE_PHD"/>
</dbReference>
<dbReference type="InterPro" id="IPR020849">
    <property type="entry name" value="Small_GTPase_Ras-type"/>
</dbReference>
<dbReference type="AlphaFoldDB" id="A0A2R4IKU8"/>
<dbReference type="SMART" id="SM00174">
    <property type="entry name" value="RHO"/>
    <property type="match status" value="1"/>
</dbReference>
<evidence type="ECO:0000256" key="1">
    <source>
        <dbReference type="ARBA" id="ARBA00022723"/>
    </source>
</evidence>
<sequence>MKRPEWKPNTPSCEACNKSFTLLVRPHHCRHCGGVFCDECTSSRCTIPKFEYTTPVRVCPGCFDYLQRETSGPQRAHTDSLLRQRKICILGYSAVGKSALTQQFVEDRFVQAYSPTITQTYAKRVKVRGEEFLLSVLDTAGQDECSLFQPQFSIGTNGYVLVYSINDRQSFEIVKTLRERIFSHAVDVVLLLVGNKSDLDKDRQVSVEAGKALAKEWDSPFMECTATKKEQVATVFQTVMEAILAHEEGGQRRLPPTPKK</sequence>
<protein>
    <submittedName>
        <fullName evidence="8">GTP-binding protein Rheb isoform 1</fullName>
    </submittedName>
</protein>
<evidence type="ECO:0000256" key="6">
    <source>
        <dbReference type="PROSITE-ProRule" id="PRU00091"/>
    </source>
</evidence>
<dbReference type="Gene3D" id="3.30.40.10">
    <property type="entry name" value="Zinc/RING finger domain, C3HC4 (zinc finger)"/>
    <property type="match status" value="1"/>
</dbReference>
<evidence type="ECO:0000256" key="5">
    <source>
        <dbReference type="ARBA" id="ARBA00023134"/>
    </source>
</evidence>
<dbReference type="PANTHER" id="PTHR24070">
    <property type="entry name" value="RAS, DI-RAS, AND RHEB FAMILY MEMBERS OF SMALL GTPASE SUPERFAMILY"/>
    <property type="match status" value="1"/>
</dbReference>
<dbReference type="PROSITE" id="PS51421">
    <property type="entry name" value="RAS"/>
    <property type="match status" value="1"/>
</dbReference>
<dbReference type="GO" id="GO:0016020">
    <property type="term" value="C:membrane"/>
    <property type="evidence" value="ECO:0007669"/>
    <property type="project" value="InterPro"/>
</dbReference>
<dbReference type="InterPro" id="IPR000306">
    <property type="entry name" value="Znf_FYVE"/>
</dbReference>
<dbReference type="SMART" id="SM00175">
    <property type="entry name" value="RAB"/>
    <property type="match status" value="1"/>
</dbReference>
<dbReference type="SUPFAM" id="SSF57903">
    <property type="entry name" value="FYVE/PHD zinc finger"/>
    <property type="match status" value="1"/>
</dbReference>
<dbReference type="PROSITE" id="PS51420">
    <property type="entry name" value="RHO"/>
    <property type="match status" value="1"/>
</dbReference>
<feature type="domain" description="FYVE-type" evidence="7">
    <location>
        <begin position="7"/>
        <end position="67"/>
    </location>
</feature>
<dbReference type="Pfam" id="PF00071">
    <property type="entry name" value="Ras"/>
    <property type="match status" value="1"/>
</dbReference>
<dbReference type="InterPro" id="IPR001806">
    <property type="entry name" value="Small_GTPase"/>
</dbReference>
<dbReference type="InterPro" id="IPR013083">
    <property type="entry name" value="Znf_RING/FYVE/PHD"/>
</dbReference>
<dbReference type="GO" id="GO:0005525">
    <property type="term" value="F:GTP binding"/>
    <property type="evidence" value="ECO:0007669"/>
    <property type="project" value="UniProtKB-KW"/>
</dbReference>
<dbReference type="PROSITE" id="PS51419">
    <property type="entry name" value="RAB"/>
    <property type="match status" value="1"/>
</dbReference>
<dbReference type="GO" id="GO:0003924">
    <property type="term" value="F:GTPase activity"/>
    <property type="evidence" value="ECO:0007669"/>
    <property type="project" value="InterPro"/>
</dbReference>
<gene>
    <name evidence="8" type="primary">RHEB</name>
</gene>
<proteinExistence type="evidence at transcript level"/>
<dbReference type="SUPFAM" id="SSF52540">
    <property type="entry name" value="P-loop containing nucleoside triphosphate hydrolases"/>
    <property type="match status" value="1"/>
</dbReference>
<dbReference type="SMART" id="SM00173">
    <property type="entry name" value="RAS"/>
    <property type="match status" value="1"/>
</dbReference>
<dbReference type="FunFam" id="3.40.50.300:FF:001447">
    <property type="entry name" value="Ras-related protein Rab-1B"/>
    <property type="match status" value="1"/>
</dbReference>
<dbReference type="NCBIfam" id="TIGR00231">
    <property type="entry name" value="small_GTP"/>
    <property type="match status" value="1"/>
</dbReference>
<keyword evidence="4" id="KW-0862">Zinc</keyword>
<dbReference type="Gene3D" id="3.40.50.300">
    <property type="entry name" value="P-loop containing nucleotide triphosphate hydrolases"/>
    <property type="match status" value="1"/>
</dbReference>
<organism evidence="8">
    <name type="scientific">Entosiphon sulcatum</name>
    <dbReference type="NCBI Taxonomy" id="101493"/>
    <lineage>
        <taxon>Eukaryota</taxon>
        <taxon>Discoba</taxon>
        <taxon>Euglenozoa</taxon>
        <taxon>Euglenida</taxon>
        <taxon>Spirocuta</taxon>
        <taxon>Heteronematina</taxon>
        <taxon>Heteronematales</taxon>
        <taxon>Peranemataceae</taxon>
        <taxon>Entosiphon</taxon>
    </lineage>
</organism>
<accession>A0A2R4IKU8</accession>
<dbReference type="InterPro" id="IPR005225">
    <property type="entry name" value="Small_GTP-bd"/>
</dbReference>
<evidence type="ECO:0000256" key="4">
    <source>
        <dbReference type="ARBA" id="ARBA00022833"/>
    </source>
</evidence>
<dbReference type="InterPro" id="IPR017455">
    <property type="entry name" value="Znf_FYVE-rel"/>
</dbReference>
<evidence type="ECO:0000256" key="2">
    <source>
        <dbReference type="ARBA" id="ARBA00022741"/>
    </source>
</evidence>
<keyword evidence="1" id="KW-0479">Metal-binding</keyword>
<reference evidence="8" key="1">
    <citation type="journal article" date="2018" name="Sci. Rep.">
        <title>Extensive molecular tinkering in the evolution of the membrane attachment mode of the Rheb GTPase.</title>
        <authorList>
            <person name="Zahonova K."/>
            <person name="Petrzelkova R."/>
            <person name="Valach M."/>
            <person name="Yazaki E."/>
            <person name="Tikhonenkov D.V."/>
            <person name="Butenko A."/>
            <person name="Janouskovec J."/>
            <person name="Hrda S."/>
            <person name="Klimes V."/>
            <person name="Burger G."/>
            <person name="Inagaki Y."/>
            <person name="Keeling P.J."/>
            <person name="Hampl V."/>
            <person name="Flegontov P."/>
            <person name="Yurchenko V."/>
            <person name="Elias M."/>
        </authorList>
    </citation>
    <scope>NUCLEOTIDE SEQUENCE</scope>
</reference>
<keyword evidence="5" id="KW-0342">GTP-binding</keyword>
<dbReference type="GO" id="GO:0007165">
    <property type="term" value="P:signal transduction"/>
    <property type="evidence" value="ECO:0007669"/>
    <property type="project" value="InterPro"/>
</dbReference>
<dbReference type="Pfam" id="PF01363">
    <property type="entry name" value="FYVE"/>
    <property type="match status" value="1"/>
</dbReference>
<dbReference type="InterPro" id="IPR027417">
    <property type="entry name" value="P-loop_NTPase"/>
</dbReference>